<feature type="non-terminal residue" evidence="1">
    <location>
        <position position="127"/>
    </location>
</feature>
<comment type="caution">
    <text evidence="1">The sequence shown here is derived from an EMBL/GenBank/DDBJ whole genome shotgun (WGS) entry which is preliminary data.</text>
</comment>
<dbReference type="Proteomes" id="UP000524246">
    <property type="component" value="Unassembled WGS sequence"/>
</dbReference>
<sequence>MIDVNVDPSSFDVKIRLPNSDQILVRRVLSIFSVNDTYIDLVNGSFAIPWATFQEQLFNFVDMCQQNDYRIKFDDLAYKYISQFVELSKYQTNQKSFVQITDSELAVILEAQGFRRKLTPEQVRDAK</sequence>
<organism evidence="1 2">
    <name type="scientific">SAR324 cluster bacterium</name>
    <dbReference type="NCBI Taxonomy" id="2024889"/>
    <lineage>
        <taxon>Bacteria</taxon>
        <taxon>Deltaproteobacteria</taxon>
        <taxon>SAR324 cluster</taxon>
    </lineage>
</organism>
<name>A0A7X9FPA9_9DELT</name>
<evidence type="ECO:0000313" key="1">
    <source>
        <dbReference type="EMBL" id="NMC61791.1"/>
    </source>
</evidence>
<gene>
    <name evidence="1" type="ORF">GYA55_01345</name>
</gene>
<dbReference type="AlphaFoldDB" id="A0A7X9FPA9"/>
<dbReference type="EMBL" id="JAAZON010000049">
    <property type="protein sequence ID" value="NMC61791.1"/>
    <property type="molecule type" value="Genomic_DNA"/>
</dbReference>
<protein>
    <submittedName>
        <fullName evidence="1">Uncharacterized protein</fullName>
    </submittedName>
</protein>
<proteinExistence type="predicted"/>
<accession>A0A7X9FPA9</accession>
<evidence type="ECO:0000313" key="2">
    <source>
        <dbReference type="Proteomes" id="UP000524246"/>
    </source>
</evidence>
<reference evidence="1 2" key="1">
    <citation type="journal article" date="2020" name="Biotechnol. Biofuels">
        <title>New insights from the biogas microbiome by comprehensive genome-resolved metagenomics of nearly 1600 species originating from multiple anaerobic digesters.</title>
        <authorList>
            <person name="Campanaro S."/>
            <person name="Treu L."/>
            <person name="Rodriguez-R L.M."/>
            <person name="Kovalovszki A."/>
            <person name="Ziels R.M."/>
            <person name="Maus I."/>
            <person name="Zhu X."/>
            <person name="Kougias P.G."/>
            <person name="Basile A."/>
            <person name="Luo G."/>
            <person name="Schluter A."/>
            <person name="Konstantinidis K.T."/>
            <person name="Angelidaki I."/>
        </authorList>
    </citation>
    <scope>NUCLEOTIDE SEQUENCE [LARGE SCALE GENOMIC DNA]</scope>
    <source>
        <strain evidence="1">AS27yjCOA_65</strain>
    </source>
</reference>